<accession>A0ABQ6N033</accession>
<dbReference type="Proteomes" id="UP001165060">
    <property type="component" value="Unassembled WGS sequence"/>
</dbReference>
<dbReference type="SUPFAM" id="SSF57184">
    <property type="entry name" value="Growth factor receptor domain"/>
    <property type="match status" value="1"/>
</dbReference>
<protein>
    <recommendedName>
        <fullName evidence="6">EGF-like domain-containing protein</fullName>
    </recommendedName>
</protein>
<evidence type="ECO:0000256" key="1">
    <source>
        <dbReference type="ARBA" id="ARBA00022536"/>
    </source>
</evidence>
<keyword evidence="5" id="KW-0472">Membrane</keyword>
<dbReference type="SMART" id="SM00181">
    <property type="entry name" value="EGF"/>
    <property type="match status" value="3"/>
</dbReference>
<dbReference type="PANTHER" id="PTHR24039:SF58">
    <property type="entry name" value="EGF-LIKE DOMAIN-CONTAINING PROTEIN"/>
    <property type="match status" value="1"/>
</dbReference>
<reference evidence="7 8" key="1">
    <citation type="journal article" date="2023" name="Commun. Biol.">
        <title>Genome analysis of Parmales, the sister group of diatoms, reveals the evolutionary specialization of diatoms from phago-mixotrophs to photoautotrophs.</title>
        <authorList>
            <person name="Ban H."/>
            <person name="Sato S."/>
            <person name="Yoshikawa S."/>
            <person name="Yamada K."/>
            <person name="Nakamura Y."/>
            <person name="Ichinomiya M."/>
            <person name="Sato N."/>
            <person name="Blanc-Mathieu R."/>
            <person name="Endo H."/>
            <person name="Kuwata A."/>
            <person name="Ogata H."/>
        </authorList>
    </citation>
    <scope>NUCLEOTIDE SEQUENCE [LARGE SCALE GENOMIC DNA]</scope>
</reference>
<dbReference type="Gene3D" id="2.10.25.10">
    <property type="entry name" value="Laminin"/>
    <property type="match status" value="2"/>
</dbReference>
<comment type="caution">
    <text evidence="7">The sequence shown here is derived from an EMBL/GenBank/DDBJ whole genome shotgun (WGS) entry which is preliminary data.</text>
</comment>
<feature type="transmembrane region" description="Helical" evidence="5">
    <location>
        <begin position="192"/>
        <end position="218"/>
    </location>
</feature>
<evidence type="ECO:0000256" key="3">
    <source>
        <dbReference type="ARBA" id="ARBA00022737"/>
    </source>
</evidence>
<keyword evidence="8" id="KW-1185">Reference proteome</keyword>
<proteinExistence type="predicted"/>
<evidence type="ECO:0000313" key="7">
    <source>
        <dbReference type="EMBL" id="GMI36311.1"/>
    </source>
</evidence>
<keyword evidence="1 4" id="KW-0245">EGF-like domain</keyword>
<dbReference type="PROSITE" id="PS01186">
    <property type="entry name" value="EGF_2"/>
    <property type="match status" value="2"/>
</dbReference>
<keyword evidence="3" id="KW-0677">Repeat</keyword>
<keyword evidence="5" id="KW-1133">Transmembrane helix</keyword>
<evidence type="ECO:0000259" key="6">
    <source>
        <dbReference type="PROSITE" id="PS50026"/>
    </source>
</evidence>
<sequence>MFNGATSMNQDLSSWCVVNIPDGDNDSTDYEFGNAGADPIWGTSEGNCPTACTTGSSGGECQNGGSASGAMFDGNSVAEACSCTCASGYEGVTCQTDVDACANDPCDADATCVDEAAPALGRTCACNTGFEGDGETCSDIDACVNNACTDSDATCADEAAPALDDAAGRTCTCNTGFEGDGETCAVIEDKGLAWWAILLIVLATAGVPGGAALAMTAAKSAKDEEHKKNVAAGDADFQL</sequence>
<evidence type="ECO:0000313" key="8">
    <source>
        <dbReference type="Proteomes" id="UP001165060"/>
    </source>
</evidence>
<dbReference type="PANTHER" id="PTHR24039">
    <property type="entry name" value="FIBRILLIN-RELATED"/>
    <property type="match status" value="1"/>
</dbReference>
<dbReference type="PROSITE" id="PS50026">
    <property type="entry name" value="EGF_3"/>
    <property type="match status" value="2"/>
</dbReference>
<keyword evidence="2" id="KW-0732">Signal</keyword>
<feature type="domain" description="EGF-like" evidence="6">
    <location>
        <begin position="97"/>
        <end position="138"/>
    </location>
</feature>
<gene>
    <name evidence="7" type="ORF">TeGR_g6770</name>
</gene>
<keyword evidence="5" id="KW-0812">Transmembrane</keyword>
<comment type="caution">
    <text evidence="4">Lacks conserved residue(s) required for the propagation of feature annotation.</text>
</comment>
<evidence type="ECO:0000256" key="5">
    <source>
        <dbReference type="SAM" id="Phobius"/>
    </source>
</evidence>
<dbReference type="InterPro" id="IPR009030">
    <property type="entry name" value="Growth_fac_rcpt_cys_sf"/>
</dbReference>
<evidence type="ECO:0000256" key="4">
    <source>
        <dbReference type="PROSITE-ProRule" id="PRU00076"/>
    </source>
</evidence>
<dbReference type="InterPro" id="IPR000742">
    <property type="entry name" value="EGF"/>
</dbReference>
<dbReference type="EMBL" id="BRYB01003420">
    <property type="protein sequence ID" value="GMI36311.1"/>
    <property type="molecule type" value="Genomic_DNA"/>
</dbReference>
<feature type="domain" description="EGF-like" evidence="6">
    <location>
        <begin position="139"/>
        <end position="185"/>
    </location>
</feature>
<organism evidence="7 8">
    <name type="scientific">Tetraparma gracilis</name>
    <dbReference type="NCBI Taxonomy" id="2962635"/>
    <lineage>
        <taxon>Eukaryota</taxon>
        <taxon>Sar</taxon>
        <taxon>Stramenopiles</taxon>
        <taxon>Ochrophyta</taxon>
        <taxon>Bolidophyceae</taxon>
        <taxon>Parmales</taxon>
        <taxon>Triparmaceae</taxon>
        <taxon>Tetraparma</taxon>
    </lineage>
</organism>
<name>A0ABQ6N033_9STRA</name>
<evidence type="ECO:0000256" key="2">
    <source>
        <dbReference type="ARBA" id="ARBA00022729"/>
    </source>
</evidence>